<organism evidence="2 3">
    <name type="scientific">Sutcliffiella horikoshii</name>
    <dbReference type="NCBI Taxonomy" id="79883"/>
    <lineage>
        <taxon>Bacteria</taxon>
        <taxon>Bacillati</taxon>
        <taxon>Bacillota</taxon>
        <taxon>Bacilli</taxon>
        <taxon>Bacillales</taxon>
        <taxon>Bacillaceae</taxon>
        <taxon>Sutcliffiella</taxon>
    </lineage>
</organism>
<evidence type="ECO:0000313" key="2">
    <source>
        <dbReference type="EMBL" id="TYS67442.1"/>
    </source>
</evidence>
<dbReference type="EMBL" id="VTEV01000005">
    <property type="protein sequence ID" value="TYS67442.1"/>
    <property type="molecule type" value="Genomic_DNA"/>
</dbReference>
<feature type="domain" description="N-acetyltransferase" evidence="1">
    <location>
        <begin position="10"/>
        <end position="171"/>
    </location>
</feature>
<dbReference type="PANTHER" id="PTHR43792">
    <property type="entry name" value="GNAT FAMILY, PUTATIVE (AFU_ORTHOLOGUE AFUA_3G00765)-RELATED-RELATED"/>
    <property type="match status" value="1"/>
</dbReference>
<dbReference type="InterPro" id="IPR051531">
    <property type="entry name" value="N-acetyltransferase"/>
</dbReference>
<evidence type="ECO:0000259" key="1">
    <source>
        <dbReference type="PROSITE" id="PS51186"/>
    </source>
</evidence>
<dbReference type="InterPro" id="IPR016181">
    <property type="entry name" value="Acyl_CoA_acyltransferase"/>
</dbReference>
<dbReference type="AlphaFoldDB" id="A0A5D4SYZ2"/>
<accession>A0A5D4SYZ2</accession>
<protein>
    <submittedName>
        <fullName evidence="2">GNAT family N-acetyltransferase</fullName>
    </submittedName>
</protein>
<dbReference type="PROSITE" id="PS51186">
    <property type="entry name" value="GNAT"/>
    <property type="match status" value="1"/>
</dbReference>
<sequence>MKKVCETERLLLRILESGDTEQLKRIWGDEEVMGLCAGATPHDMLPRVVEYYAKCQEEKGLSVYAVVEKVSGNVIGTAGFNVKDSLEKVELIYHFAKSYWGSGYASEAAAACVDVAKSNNSACCLFASADPTNKSSLKILENIGFEFKGLKWFDDTNQEEPYYEMMIKDKNSHLINEN</sequence>
<dbReference type="Proteomes" id="UP000322524">
    <property type="component" value="Unassembled WGS sequence"/>
</dbReference>
<dbReference type="PANTHER" id="PTHR43792:SF1">
    <property type="entry name" value="N-ACETYLTRANSFERASE DOMAIN-CONTAINING PROTEIN"/>
    <property type="match status" value="1"/>
</dbReference>
<proteinExistence type="predicted"/>
<dbReference type="Pfam" id="PF13302">
    <property type="entry name" value="Acetyltransf_3"/>
    <property type="match status" value="1"/>
</dbReference>
<reference evidence="2 3" key="1">
    <citation type="submission" date="2019-08" db="EMBL/GenBank/DDBJ databases">
        <title>Bacillus genomes from the desert of Cuatro Cienegas, Coahuila.</title>
        <authorList>
            <person name="Olmedo-Alvarez G."/>
        </authorList>
    </citation>
    <scope>NUCLEOTIDE SEQUENCE [LARGE SCALE GENOMIC DNA]</scope>
    <source>
        <strain evidence="2 3">CH28_1T</strain>
    </source>
</reference>
<gene>
    <name evidence="2" type="ORF">FZC76_12685</name>
</gene>
<dbReference type="SUPFAM" id="SSF55729">
    <property type="entry name" value="Acyl-CoA N-acyltransferases (Nat)"/>
    <property type="match status" value="1"/>
</dbReference>
<dbReference type="OrthoDB" id="9798081at2"/>
<dbReference type="RefSeq" id="WP_148988557.1">
    <property type="nucleotide sequence ID" value="NZ_VTEV01000005.1"/>
</dbReference>
<keyword evidence="2" id="KW-0808">Transferase</keyword>
<evidence type="ECO:0000313" key="3">
    <source>
        <dbReference type="Proteomes" id="UP000322524"/>
    </source>
</evidence>
<dbReference type="InterPro" id="IPR000182">
    <property type="entry name" value="GNAT_dom"/>
</dbReference>
<dbReference type="GO" id="GO:0016747">
    <property type="term" value="F:acyltransferase activity, transferring groups other than amino-acyl groups"/>
    <property type="evidence" value="ECO:0007669"/>
    <property type="project" value="InterPro"/>
</dbReference>
<name>A0A5D4SYZ2_9BACI</name>
<comment type="caution">
    <text evidence="2">The sequence shown here is derived from an EMBL/GenBank/DDBJ whole genome shotgun (WGS) entry which is preliminary data.</text>
</comment>
<dbReference type="Gene3D" id="3.40.630.30">
    <property type="match status" value="1"/>
</dbReference>